<proteinExistence type="predicted"/>
<keyword evidence="2" id="KW-1185">Reference proteome</keyword>
<accession>A0A6A5V899</accession>
<evidence type="ECO:0000313" key="1">
    <source>
        <dbReference type="EMBL" id="KAF1972499.1"/>
    </source>
</evidence>
<protein>
    <submittedName>
        <fullName evidence="1">Uncharacterized protein</fullName>
    </submittedName>
</protein>
<dbReference type="GO" id="GO:0004867">
    <property type="term" value="F:serine-type endopeptidase inhibitor activity"/>
    <property type="evidence" value="ECO:0007669"/>
    <property type="project" value="InterPro"/>
</dbReference>
<evidence type="ECO:0000313" key="2">
    <source>
        <dbReference type="Proteomes" id="UP000800036"/>
    </source>
</evidence>
<dbReference type="PROSITE" id="PS00285">
    <property type="entry name" value="POTATO_INHIBITOR"/>
    <property type="match status" value="1"/>
</dbReference>
<gene>
    <name evidence="1" type="ORF">BU23DRAFT_159713</name>
</gene>
<dbReference type="AlphaFoldDB" id="A0A6A5V899"/>
<organism evidence="1 2">
    <name type="scientific">Bimuria novae-zelandiae CBS 107.79</name>
    <dbReference type="NCBI Taxonomy" id="1447943"/>
    <lineage>
        <taxon>Eukaryota</taxon>
        <taxon>Fungi</taxon>
        <taxon>Dikarya</taxon>
        <taxon>Ascomycota</taxon>
        <taxon>Pezizomycotina</taxon>
        <taxon>Dothideomycetes</taxon>
        <taxon>Pleosporomycetidae</taxon>
        <taxon>Pleosporales</taxon>
        <taxon>Massarineae</taxon>
        <taxon>Didymosphaeriaceae</taxon>
        <taxon>Bimuria</taxon>
    </lineage>
</organism>
<sequence length="200" mass="21387">MKGTCEPQLWSRLRPKRECTLLSFVLALLPLPTLPGTLARLPLRRAGHCCPSRLSWCFPDSSTCSPAKANAPACNTPSHRAPSAAENLCKLLLGAASTPSPAVPPGARHLSYHSSHSPLLAPVLFSAASRRVARPVKEVASPSRPPHARQRLPFPEIVGVPTTSAFAVARRHSSPTTNNHLLAVEFAPRASCRRVSGAHL</sequence>
<dbReference type="Proteomes" id="UP000800036">
    <property type="component" value="Unassembled WGS sequence"/>
</dbReference>
<reference evidence="1" key="1">
    <citation type="journal article" date="2020" name="Stud. Mycol.">
        <title>101 Dothideomycetes genomes: a test case for predicting lifestyles and emergence of pathogens.</title>
        <authorList>
            <person name="Haridas S."/>
            <person name="Albert R."/>
            <person name="Binder M."/>
            <person name="Bloem J."/>
            <person name="Labutti K."/>
            <person name="Salamov A."/>
            <person name="Andreopoulos B."/>
            <person name="Baker S."/>
            <person name="Barry K."/>
            <person name="Bills G."/>
            <person name="Bluhm B."/>
            <person name="Cannon C."/>
            <person name="Castanera R."/>
            <person name="Culley D."/>
            <person name="Daum C."/>
            <person name="Ezra D."/>
            <person name="Gonzalez J."/>
            <person name="Henrissat B."/>
            <person name="Kuo A."/>
            <person name="Liang C."/>
            <person name="Lipzen A."/>
            <person name="Lutzoni F."/>
            <person name="Magnuson J."/>
            <person name="Mondo S."/>
            <person name="Nolan M."/>
            <person name="Ohm R."/>
            <person name="Pangilinan J."/>
            <person name="Park H.-J."/>
            <person name="Ramirez L."/>
            <person name="Alfaro M."/>
            <person name="Sun H."/>
            <person name="Tritt A."/>
            <person name="Yoshinaga Y."/>
            <person name="Zwiers L.-H."/>
            <person name="Turgeon B."/>
            <person name="Goodwin S."/>
            <person name="Spatafora J."/>
            <person name="Crous P."/>
            <person name="Grigoriev I."/>
        </authorList>
    </citation>
    <scope>NUCLEOTIDE SEQUENCE</scope>
    <source>
        <strain evidence="1">CBS 107.79</strain>
    </source>
</reference>
<name>A0A6A5V899_9PLEO</name>
<dbReference type="EMBL" id="ML976686">
    <property type="protein sequence ID" value="KAF1972499.1"/>
    <property type="molecule type" value="Genomic_DNA"/>
</dbReference>
<dbReference type="GO" id="GO:0009611">
    <property type="term" value="P:response to wounding"/>
    <property type="evidence" value="ECO:0007669"/>
    <property type="project" value="InterPro"/>
</dbReference>
<dbReference type="InterPro" id="IPR000864">
    <property type="entry name" value="Prot_inh_pot1"/>
</dbReference>